<dbReference type="GO" id="GO:0005737">
    <property type="term" value="C:cytoplasm"/>
    <property type="evidence" value="ECO:0007669"/>
    <property type="project" value="TreeGrafter"/>
</dbReference>
<dbReference type="GO" id="GO:0003729">
    <property type="term" value="F:mRNA binding"/>
    <property type="evidence" value="ECO:0007669"/>
    <property type="project" value="TreeGrafter"/>
</dbReference>
<dbReference type="PANTHER" id="PTHR12537">
    <property type="entry name" value="RNA BINDING PROTEIN PUMILIO-RELATED"/>
    <property type="match status" value="1"/>
</dbReference>
<feature type="compositionally biased region" description="Low complexity" evidence="3">
    <location>
        <begin position="23"/>
        <end position="34"/>
    </location>
</feature>
<keyword evidence="1" id="KW-0677">Repeat</keyword>
<dbReference type="Pfam" id="PF00806">
    <property type="entry name" value="PUF"/>
    <property type="match status" value="5"/>
</dbReference>
<gene>
    <name evidence="5" type="ORF">EVOR1521_LOCUS19341</name>
</gene>
<dbReference type="PANTHER" id="PTHR12537:SF12">
    <property type="entry name" value="MATERNAL PROTEIN PUMILIO"/>
    <property type="match status" value="1"/>
</dbReference>
<feature type="region of interest" description="Disordered" evidence="3">
    <location>
        <begin position="319"/>
        <end position="347"/>
    </location>
</feature>
<comment type="caution">
    <text evidence="5">The sequence shown here is derived from an EMBL/GenBank/DDBJ whole genome shotgun (WGS) entry which is preliminary data.</text>
</comment>
<evidence type="ECO:0000256" key="3">
    <source>
        <dbReference type="SAM" id="MobiDB-lite"/>
    </source>
</evidence>
<dbReference type="InterPro" id="IPR016024">
    <property type="entry name" value="ARM-type_fold"/>
</dbReference>
<accession>A0AA36IXP8</accession>
<evidence type="ECO:0000313" key="5">
    <source>
        <dbReference type="EMBL" id="CAJ1394749.1"/>
    </source>
</evidence>
<evidence type="ECO:0000313" key="6">
    <source>
        <dbReference type="Proteomes" id="UP001178507"/>
    </source>
</evidence>
<dbReference type="Gene3D" id="1.25.10.10">
    <property type="entry name" value="Leucine-rich Repeat Variant"/>
    <property type="match status" value="1"/>
</dbReference>
<dbReference type="AlphaFoldDB" id="A0AA36IXP8"/>
<feature type="region of interest" description="Disordered" evidence="3">
    <location>
        <begin position="23"/>
        <end position="50"/>
    </location>
</feature>
<proteinExistence type="predicted"/>
<dbReference type="InterPro" id="IPR033133">
    <property type="entry name" value="PUM-HD"/>
</dbReference>
<reference evidence="5" key="1">
    <citation type="submission" date="2023-08" db="EMBL/GenBank/DDBJ databases">
        <authorList>
            <person name="Chen Y."/>
            <person name="Shah S."/>
            <person name="Dougan E. K."/>
            <person name="Thang M."/>
            <person name="Chan C."/>
        </authorList>
    </citation>
    <scope>NUCLEOTIDE SEQUENCE</scope>
</reference>
<feature type="repeat" description="Pumilio" evidence="2">
    <location>
        <begin position="229"/>
        <end position="264"/>
    </location>
</feature>
<name>A0AA36IXP8_9DINO</name>
<dbReference type="EMBL" id="CAUJNA010002935">
    <property type="protein sequence ID" value="CAJ1394749.1"/>
    <property type="molecule type" value="Genomic_DNA"/>
</dbReference>
<evidence type="ECO:0000259" key="4">
    <source>
        <dbReference type="PROSITE" id="PS50303"/>
    </source>
</evidence>
<protein>
    <recommendedName>
        <fullName evidence="4">PUM-HD domain-containing protein</fullName>
    </recommendedName>
</protein>
<organism evidence="5 6">
    <name type="scientific">Effrenium voratum</name>
    <dbReference type="NCBI Taxonomy" id="2562239"/>
    <lineage>
        <taxon>Eukaryota</taxon>
        <taxon>Sar</taxon>
        <taxon>Alveolata</taxon>
        <taxon>Dinophyceae</taxon>
        <taxon>Suessiales</taxon>
        <taxon>Symbiodiniaceae</taxon>
        <taxon>Effrenium</taxon>
    </lineage>
</organism>
<keyword evidence="6" id="KW-1185">Reference proteome</keyword>
<feature type="domain" description="PUM-HD" evidence="4">
    <location>
        <begin position="15"/>
        <end position="367"/>
    </location>
</feature>
<dbReference type="InterPro" id="IPR001313">
    <property type="entry name" value="Pumilio_RNA-bd_rpt"/>
</dbReference>
<sequence>MFLAGPQHMHQLPCVMGNKVSPMPGTPCTGTPSTSDDEVQDEPTEPEVTLTTSAARRLRRQRAAQRAAQNSTGAGWWAAGPVAAGLVCNPVSDFFAQHSEQKLQEQLRGDQQEVTAALEVLKGHVWDLSCHPTGCRLVQLALENAKQRQASELGSELKGHVQEAMASPHANYVVQKILTQLLWNSCSFVAEEFQGSAAALSQHRFGCRAFCRLLEFHAQQEGTLLLVDEILQESVELCCHPFGHHVVQSILEHGLVEHRDRVALAIAANDTLGLATDQNASYLVEKAVCSSSPRYQEALLKEPSAIPRSPGHVPLWMLRGKGAGGSSHDPPGLRSAGDQKLPARAQKDEEHGLLLLLDLGLMQRKSK</sequence>
<dbReference type="Proteomes" id="UP001178507">
    <property type="component" value="Unassembled WGS sequence"/>
</dbReference>
<feature type="compositionally biased region" description="Acidic residues" evidence="3">
    <location>
        <begin position="35"/>
        <end position="45"/>
    </location>
</feature>
<evidence type="ECO:0000256" key="1">
    <source>
        <dbReference type="ARBA" id="ARBA00022737"/>
    </source>
</evidence>
<dbReference type="SMART" id="SM00025">
    <property type="entry name" value="Pumilio"/>
    <property type="match status" value="5"/>
</dbReference>
<dbReference type="InterPro" id="IPR011989">
    <property type="entry name" value="ARM-like"/>
</dbReference>
<dbReference type="GO" id="GO:0010608">
    <property type="term" value="P:post-transcriptional regulation of gene expression"/>
    <property type="evidence" value="ECO:0007669"/>
    <property type="project" value="TreeGrafter"/>
</dbReference>
<feature type="repeat" description="Pumilio" evidence="2">
    <location>
        <begin position="119"/>
        <end position="155"/>
    </location>
</feature>
<evidence type="ECO:0000256" key="2">
    <source>
        <dbReference type="PROSITE-ProRule" id="PRU00317"/>
    </source>
</evidence>
<dbReference type="SUPFAM" id="SSF48371">
    <property type="entry name" value="ARM repeat"/>
    <property type="match status" value="1"/>
</dbReference>
<feature type="repeat" description="Pumilio" evidence="2">
    <location>
        <begin position="265"/>
        <end position="301"/>
    </location>
</feature>
<dbReference type="PROSITE" id="PS50303">
    <property type="entry name" value="PUM_HD"/>
    <property type="match status" value="1"/>
</dbReference>
<dbReference type="PROSITE" id="PS50302">
    <property type="entry name" value="PUM"/>
    <property type="match status" value="3"/>
</dbReference>